<evidence type="ECO:0000313" key="1">
    <source>
        <dbReference type="EMBL" id="RDX79089.1"/>
    </source>
</evidence>
<protein>
    <submittedName>
        <fullName evidence="1">Uncharacterized protein</fullName>
    </submittedName>
</protein>
<dbReference type="EMBL" id="QJKJ01008642">
    <property type="protein sequence ID" value="RDX79089.1"/>
    <property type="molecule type" value="Genomic_DNA"/>
</dbReference>
<comment type="caution">
    <text evidence="1">The sequence shown here is derived from an EMBL/GenBank/DDBJ whole genome shotgun (WGS) entry which is preliminary data.</text>
</comment>
<gene>
    <name evidence="1" type="ORF">CR513_40529</name>
</gene>
<dbReference type="Proteomes" id="UP000257109">
    <property type="component" value="Unassembled WGS sequence"/>
</dbReference>
<dbReference type="OrthoDB" id="1301754at2759"/>
<name>A0A371FL80_MUCPR</name>
<keyword evidence="2" id="KW-1185">Reference proteome</keyword>
<feature type="non-terminal residue" evidence="1">
    <location>
        <position position="1"/>
    </location>
</feature>
<dbReference type="AlphaFoldDB" id="A0A371FL80"/>
<accession>A0A371FL80</accession>
<sequence length="166" mass="17979">MVGSVASNFTDLVMVGERIELGIRRWKLTQANSNVGFAKKLLPEKKKGEANVVLIELVFSQGKGTTPSYPVQFHVGAGSTVAHSPPIFIEAGRLVDSPISHLNCESRAPNGKLGTYIPNPGGRLRESPTILKPSPYTHSPIHILRGGRQTESLTLSFATRSPPELR</sequence>
<proteinExistence type="predicted"/>
<evidence type="ECO:0000313" key="2">
    <source>
        <dbReference type="Proteomes" id="UP000257109"/>
    </source>
</evidence>
<reference evidence="1" key="1">
    <citation type="submission" date="2018-05" db="EMBL/GenBank/DDBJ databases">
        <title>Draft genome of Mucuna pruriens seed.</title>
        <authorList>
            <person name="Nnadi N.E."/>
            <person name="Vos R."/>
            <person name="Hasami M.H."/>
            <person name="Devisetty U.K."/>
            <person name="Aguiy J.C."/>
        </authorList>
    </citation>
    <scope>NUCLEOTIDE SEQUENCE [LARGE SCALE GENOMIC DNA]</scope>
    <source>
        <strain evidence="1">JCA_2017</strain>
    </source>
</reference>
<organism evidence="1 2">
    <name type="scientific">Mucuna pruriens</name>
    <name type="common">Velvet bean</name>
    <name type="synonym">Dolichos pruriens</name>
    <dbReference type="NCBI Taxonomy" id="157652"/>
    <lineage>
        <taxon>Eukaryota</taxon>
        <taxon>Viridiplantae</taxon>
        <taxon>Streptophyta</taxon>
        <taxon>Embryophyta</taxon>
        <taxon>Tracheophyta</taxon>
        <taxon>Spermatophyta</taxon>
        <taxon>Magnoliopsida</taxon>
        <taxon>eudicotyledons</taxon>
        <taxon>Gunneridae</taxon>
        <taxon>Pentapetalae</taxon>
        <taxon>rosids</taxon>
        <taxon>fabids</taxon>
        <taxon>Fabales</taxon>
        <taxon>Fabaceae</taxon>
        <taxon>Papilionoideae</taxon>
        <taxon>50 kb inversion clade</taxon>
        <taxon>NPAAA clade</taxon>
        <taxon>indigoferoid/millettioid clade</taxon>
        <taxon>Phaseoleae</taxon>
        <taxon>Mucuna</taxon>
    </lineage>
</organism>